<dbReference type="GO" id="GO:0002143">
    <property type="term" value="P:tRNA wobble position uridine thiolation"/>
    <property type="evidence" value="ECO:0007669"/>
    <property type="project" value="TreeGrafter"/>
</dbReference>
<dbReference type="PANTHER" id="PTHR37010:SF1">
    <property type="entry name" value="SULFURTRANSFERASE TUSE"/>
    <property type="match status" value="1"/>
</dbReference>
<dbReference type="GO" id="GO:0097163">
    <property type="term" value="F:sulfur carrier activity"/>
    <property type="evidence" value="ECO:0007669"/>
    <property type="project" value="TreeGrafter"/>
</dbReference>
<dbReference type="InterPro" id="IPR007453">
    <property type="entry name" value="DsrC/TusE"/>
</dbReference>
<dbReference type="Gene3D" id="1.10.10.370">
    <property type="entry name" value="DsrC-like protein, C-terminal domain"/>
    <property type="match status" value="1"/>
</dbReference>
<dbReference type="Proteomes" id="UP000885750">
    <property type="component" value="Unassembled WGS sequence"/>
</dbReference>
<organism evidence="4">
    <name type="scientific">Leucothrix mucor</name>
    <dbReference type="NCBI Taxonomy" id="45248"/>
    <lineage>
        <taxon>Bacteria</taxon>
        <taxon>Pseudomonadati</taxon>
        <taxon>Pseudomonadota</taxon>
        <taxon>Gammaproteobacteria</taxon>
        <taxon>Thiotrichales</taxon>
        <taxon>Thiotrichaceae</taxon>
        <taxon>Leucothrix</taxon>
    </lineage>
</organism>
<dbReference type="InterPro" id="IPR025526">
    <property type="entry name" value="DsrC-like_dom_sf"/>
</dbReference>
<name>A0A7V2T2L9_LEUMU</name>
<dbReference type="EMBL" id="DRMS01000462">
    <property type="protein sequence ID" value="HFC93550.1"/>
    <property type="molecule type" value="Genomic_DNA"/>
</dbReference>
<dbReference type="Pfam" id="PF04358">
    <property type="entry name" value="DsrC"/>
    <property type="match status" value="1"/>
</dbReference>
<evidence type="ECO:0000256" key="1">
    <source>
        <dbReference type="ARBA" id="ARBA00004496"/>
    </source>
</evidence>
<dbReference type="NCBIfam" id="TIGR03342">
    <property type="entry name" value="dsrC_tusE_dsvC"/>
    <property type="match status" value="1"/>
</dbReference>
<reference evidence="4" key="1">
    <citation type="journal article" date="2020" name="mSystems">
        <title>Genome- and Community-Level Interaction Insights into Carbon Utilization and Element Cycling Functions of Hydrothermarchaeota in Hydrothermal Sediment.</title>
        <authorList>
            <person name="Zhou Z."/>
            <person name="Liu Y."/>
            <person name="Xu W."/>
            <person name="Pan J."/>
            <person name="Luo Z.H."/>
            <person name="Li M."/>
        </authorList>
    </citation>
    <scope>NUCLEOTIDE SEQUENCE [LARGE SCALE GENOMIC DNA]</scope>
    <source>
        <strain evidence="4">HyVt-493</strain>
    </source>
</reference>
<dbReference type="PANTHER" id="PTHR37010">
    <property type="entry name" value="SULFURTRANSFERASE TUSE"/>
    <property type="match status" value="1"/>
</dbReference>
<comment type="similarity">
    <text evidence="2">Belongs to the DsrC/TusE family.</text>
</comment>
<dbReference type="GO" id="GO:0005737">
    <property type="term" value="C:cytoplasm"/>
    <property type="evidence" value="ECO:0007669"/>
    <property type="project" value="UniProtKB-SubCell"/>
</dbReference>
<evidence type="ECO:0000256" key="3">
    <source>
        <dbReference type="ARBA" id="ARBA00022490"/>
    </source>
</evidence>
<gene>
    <name evidence="4" type="primary">tusE</name>
    <name evidence="4" type="ORF">ENJ51_12145</name>
</gene>
<dbReference type="InterPro" id="IPR042072">
    <property type="entry name" value="DsrC-like_C"/>
</dbReference>
<protein>
    <submittedName>
        <fullName evidence="4">TusE/DsrC/DsvC family sulfur relay protein</fullName>
    </submittedName>
</protein>
<keyword evidence="3" id="KW-0963">Cytoplasm</keyword>
<dbReference type="Gene3D" id="3.30.1420.10">
    <property type="match status" value="1"/>
</dbReference>
<sequence>MGEDVLGYVPSIGKINGYTNVEEIVTFLDSYRLPANGFKNYLKVIRQDEEGFLYNLGDWTPVFALAMATDYYDTALTREHWTVIAFFRSQMSEYGKSPYNKIAIGALPLILRGQWDKISPDFFGIAEMKSNRPCFYELFPYGNFSICKYAGLPKPATSL</sequence>
<comment type="caution">
    <text evidence="4">The sequence shown here is derived from an EMBL/GenBank/DDBJ whole genome shotgun (WGS) entry which is preliminary data.</text>
</comment>
<evidence type="ECO:0000256" key="2">
    <source>
        <dbReference type="ARBA" id="ARBA00005718"/>
    </source>
</evidence>
<accession>A0A7V2T2L9</accession>
<dbReference type="SUPFAM" id="SSF69721">
    <property type="entry name" value="DsrC, the gamma subunit of dissimilatory sulfite reductase"/>
    <property type="match status" value="1"/>
</dbReference>
<dbReference type="InterPro" id="IPR043163">
    <property type="entry name" value="DsrC-like_N"/>
</dbReference>
<evidence type="ECO:0000313" key="4">
    <source>
        <dbReference type="EMBL" id="HFC93550.1"/>
    </source>
</evidence>
<proteinExistence type="inferred from homology"/>
<comment type="subcellular location">
    <subcellularLocation>
        <location evidence="1">Cytoplasm</location>
    </subcellularLocation>
</comment>
<dbReference type="AlphaFoldDB" id="A0A7V2T2L9"/>